<evidence type="ECO:0000256" key="2">
    <source>
        <dbReference type="ARBA" id="ARBA00001933"/>
    </source>
</evidence>
<dbReference type="PROSITE" id="PS00165">
    <property type="entry name" value="DEHYDRATASE_SER_THR"/>
    <property type="match status" value="1"/>
</dbReference>
<feature type="domain" description="Tryptophan synthase beta chain-like PALP" evidence="9">
    <location>
        <begin position="32"/>
        <end position="321"/>
    </location>
</feature>
<keyword evidence="8" id="KW-0456">Lyase</keyword>
<dbReference type="InterPro" id="IPR000634">
    <property type="entry name" value="Ser/Thr_deHydtase_PyrdxlP-BS"/>
</dbReference>
<dbReference type="Proteomes" id="UP000529417">
    <property type="component" value="Unassembled WGS sequence"/>
</dbReference>
<evidence type="ECO:0000256" key="1">
    <source>
        <dbReference type="ARBA" id="ARBA00001913"/>
    </source>
</evidence>
<comment type="cofactor">
    <cofactor evidence="3">
        <name>Mn(2+)</name>
        <dbReference type="ChEBI" id="CHEBI:29035"/>
    </cofactor>
</comment>
<dbReference type="GO" id="GO:0030170">
    <property type="term" value="F:pyridoxal phosphate binding"/>
    <property type="evidence" value="ECO:0007669"/>
    <property type="project" value="InterPro"/>
</dbReference>
<dbReference type="GO" id="GO:0005524">
    <property type="term" value="F:ATP binding"/>
    <property type="evidence" value="ECO:0007669"/>
    <property type="project" value="TreeGrafter"/>
</dbReference>
<dbReference type="SUPFAM" id="SSF53686">
    <property type="entry name" value="Tryptophan synthase beta subunit-like PLP-dependent enzymes"/>
    <property type="match status" value="1"/>
</dbReference>
<evidence type="ECO:0000256" key="4">
    <source>
        <dbReference type="ARBA" id="ARBA00001946"/>
    </source>
</evidence>
<dbReference type="GO" id="GO:0018114">
    <property type="term" value="F:threonine racemase activity"/>
    <property type="evidence" value="ECO:0007669"/>
    <property type="project" value="TreeGrafter"/>
</dbReference>
<evidence type="ECO:0000256" key="3">
    <source>
        <dbReference type="ARBA" id="ARBA00001936"/>
    </source>
</evidence>
<dbReference type="FunFam" id="3.40.50.1100:FF:000005">
    <property type="entry name" value="Threonine dehydratase catabolic"/>
    <property type="match status" value="1"/>
</dbReference>
<dbReference type="GO" id="GO:0000287">
    <property type="term" value="F:magnesium ion binding"/>
    <property type="evidence" value="ECO:0007669"/>
    <property type="project" value="TreeGrafter"/>
</dbReference>
<dbReference type="GO" id="GO:0070179">
    <property type="term" value="P:D-serine biosynthetic process"/>
    <property type="evidence" value="ECO:0007669"/>
    <property type="project" value="TreeGrafter"/>
</dbReference>
<evidence type="ECO:0000256" key="8">
    <source>
        <dbReference type="ARBA" id="ARBA00023239"/>
    </source>
</evidence>
<dbReference type="InterPro" id="IPR001926">
    <property type="entry name" value="TrpB-like_PALP"/>
</dbReference>
<keyword evidence="11" id="KW-1185">Reference proteome</keyword>
<sequence>MAGELPVTTLAEPRAAPDAALIADAAARLAGVVRRTPLLSSDFLDALAGRRVLVKAECLQHTGSFKFRGGFAAVSALSAAERARGVLAWSSGNHAQGVALAARMHGVRAVIVMPADAPQTKIEATRALGAELVLHDRATEPREEIGAALIARHGLTLIRPFDDPQVIAGQASTGLELAQQAAEDGVHSADVLIPCGGGGLTAGVALALAETVPGLRVRPVEPQGFDDTARSLAAGQRLSNDARMGLCDAIVTPTPGALTFPVLQRLCGPGLVVPDDHTLRAMAQAFARLKLVIEPGGAVALAAALFQPQALQGDAVIVIASGGNVDRSRFIQALSTED</sequence>
<dbReference type="AlphaFoldDB" id="A0A7Z0I028"/>
<comment type="cofactor">
    <cofactor evidence="2">
        <name>pyridoxal 5'-phosphate</name>
        <dbReference type="ChEBI" id="CHEBI:597326"/>
    </cofactor>
</comment>
<name>A0A7Z0I028_9RHOB</name>
<evidence type="ECO:0000259" key="9">
    <source>
        <dbReference type="Pfam" id="PF00291"/>
    </source>
</evidence>
<dbReference type="GO" id="GO:0030378">
    <property type="term" value="F:serine racemase activity"/>
    <property type="evidence" value="ECO:0007669"/>
    <property type="project" value="TreeGrafter"/>
</dbReference>
<evidence type="ECO:0000256" key="5">
    <source>
        <dbReference type="ARBA" id="ARBA00010869"/>
    </source>
</evidence>
<accession>A0A7Z0I028</accession>
<evidence type="ECO:0000313" key="10">
    <source>
        <dbReference type="EMBL" id="NYS25428.1"/>
    </source>
</evidence>
<dbReference type="CDD" id="cd01562">
    <property type="entry name" value="Thr-dehyd"/>
    <property type="match status" value="1"/>
</dbReference>
<proteinExistence type="inferred from homology"/>
<dbReference type="GO" id="GO:0003941">
    <property type="term" value="F:L-serine ammonia-lyase activity"/>
    <property type="evidence" value="ECO:0007669"/>
    <property type="project" value="TreeGrafter"/>
</dbReference>
<comment type="caution">
    <text evidence="10">The sequence shown here is derived from an EMBL/GenBank/DDBJ whole genome shotgun (WGS) entry which is preliminary data.</text>
</comment>
<keyword evidence="6" id="KW-0460">Magnesium</keyword>
<dbReference type="InterPro" id="IPR036052">
    <property type="entry name" value="TrpB-like_PALP_sf"/>
</dbReference>
<dbReference type="RefSeq" id="WP_179906128.1">
    <property type="nucleotide sequence ID" value="NZ_JACBXS010000019.1"/>
</dbReference>
<comment type="cofactor">
    <cofactor evidence="4">
        <name>Mg(2+)</name>
        <dbReference type="ChEBI" id="CHEBI:18420"/>
    </cofactor>
</comment>
<reference evidence="10 11" key="1">
    <citation type="journal article" date="2000" name="Arch. Microbiol.">
        <title>Rhodobaca bogoriensis gen. nov. and sp. nov., an alkaliphilic purple nonsulfur bacterium from African Rift Valley soda lakes.</title>
        <authorList>
            <person name="Milford A.D."/>
            <person name="Achenbach L.A."/>
            <person name="Jung D.O."/>
            <person name="Madigan M.T."/>
        </authorList>
    </citation>
    <scope>NUCLEOTIDE SEQUENCE [LARGE SCALE GENOMIC DNA]</scope>
    <source>
        <strain evidence="10 11">2376</strain>
    </source>
</reference>
<comment type="similarity">
    <text evidence="5">Belongs to the serine/threonine dehydratase family.</text>
</comment>
<dbReference type="Gene3D" id="3.40.50.1100">
    <property type="match status" value="2"/>
</dbReference>
<gene>
    <name evidence="10" type="ORF">HUK65_10525</name>
</gene>
<comment type="cofactor">
    <cofactor evidence="1">
        <name>Ca(2+)</name>
        <dbReference type="ChEBI" id="CHEBI:29108"/>
    </cofactor>
</comment>
<dbReference type="Pfam" id="PF00291">
    <property type="entry name" value="PALP"/>
    <property type="match status" value="1"/>
</dbReference>
<evidence type="ECO:0000256" key="7">
    <source>
        <dbReference type="ARBA" id="ARBA00022898"/>
    </source>
</evidence>
<protein>
    <submittedName>
        <fullName evidence="10">Threonine/serine dehydratase</fullName>
    </submittedName>
</protein>
<evidence type="ECO:0000256" key="6">
    <source>
        <dbReference type="ARBA" id="ARBA00022842"/>
    </source>
</evidence>
<dbReference type="PANTHER" id="PTHR43050">
    <property type="entry name" value="SERINE / THREONINE RACEMASE FAMILY MEMBER"/>
    <property type="match status" value="1"/>
</dbReference>
<dbReference type="EMBL" id="JACBXS010000019">
    <property type="protein sequence ID" value="NYS25428.1"/>
    <property type="molecule type" value="Genomic_DNA"/>
</dbReference>
<keyword evidence="7" id="KW-0663">Pyridoxal phosphate</keyword>
<dbReference type="PANTHER" id="PTHR43050:SF1">
    <property type="entry name" value="SERINE RACEMASE"/>
    <property type="match status" value="1"/>
</dbReference>
<evidence type="ECO:0000313" key="11">
    <source>
        <dbReference type="Proteomes" id="UP000529417"/>
    </source>
</evidence>
<organism evidence="10 11">
    <name type="scientific">Rhabdonatronobacter sediminivivens</name>
    <dbReference type="NCBI Taxonomy" id="2743469"/>
    <lineage>
        <taxon>Bacteria</taxon>
        <taxon>Pseudomonadati</taxon>
        <taxon>Pseudomonadota</taxon>
        <taxon>Alphaproteobacteria</taxon>
        <taxon>Rhodobacterales</taxon>
        <taxon>Paracoccaceae</taxon>
        <taxon>Rhabdonatronobacter</taxon>
    </lineage>
</organism>